<keyword evidence="1" id="KW-0812">Transmembrane</keyword>
<dbReference type="WBParaSite" id="SVE_1976400.1">
    <property type="protein sequence ID" value="SVE_1976400.1"/>
    <property type="gene ID" value="SVE_1976400"/>
</dbReference>
<organism evidence="2 3">
    <name type="scientific">Strongyloides venezuelensis</name>
    <name type="common">Threadworm</name>
    <dbReference type="NCBI Taxonomy" id="75913"/>
    <lineage>
        <taxon>Eukaryota</taxon>
        <taxon>Metazoa</taxon>
        <taxon>Ecdysozoa</taxon>
        <taxon>Nematoda</taxon>
        <taxon>Chromadorea</taxon>
        <taxon>Rhabditida</taxon>
        <taxon>Tylenchina</taxon>
        <taxon>Panagrolaimomorpha</taxon>
        <taxon>Strongyloidoidea</taxon>
        <taxon>Strongyloididae</taxon>
        <taxon>Strongyloides</taxon>
    </lineage>
</organism>
<accession>A0A0K0G4V3</accession>
<proteinExistence type="predicted"/>
<reference evidence="2" key="1">
    <citation type="submission" date="2014-07" db="EMBL/GenBank/DDBJ databases">
        <authorList>
            <person name="Martin A.A"/>
            <person name="De Silva N."/>
        </authorList>
    </citation>
    <scope>NUCLEOTIDE SEQUENCE</scope>
</reference>
<keyword evidence="2" id="KW-1185">Reference proteome</keyword>
<protein>
    <submittedName>
        <fullName evidence="3">Uncharacterized protein</fullName>
    </submittedName>
</protein>
<dbReference type="Proteomes" id="UP000035680">
    <property type="component" value="Unassembled WGS sequence"/>
</dbReference>
<evidence type="ECO:0000313" key="3">
    <source>
        <dbReference type="WBParaSite" id="SVE_1976400.1"/>
    </source>
</evidence>
<sequence length="164" mass="19187">MSTTPTEIIPSCTNESSPGFFSSTTNAIIGYTILGSLIILLIILFILFLFYYTRNAKNKKDKKEIALPNGVVIIDDSDEIYRRRKEEREKRIMEELRKKKEEKRWKKKKDSMYLYGRGSHTVKASNVASVSYYNNSDMVHYNKWNSNENKSQYPEGYHVDSLHK</sequence>
<feature type="transmembrane region" description="Helical" evidence="1">
    <location>
        <begin position="28"/>
        <end position="52"/>
    </location>
</feature>
<keyword evidence="1" id="KW-0472">Membrane</keyword>
<evidence type="ECO:0000256" key="1">
    <source>
        <dbReference type="SAM" id="Phobius"/>
    </source>
</evidence>
<dbReference type="AlphaFoldDB" id="A0A0K0G4V3"/>
<evidence type="ECO:0000313" key="2">
    <source>
        <dbReference type="Proteomes" id="UP000035680"/>
    </source>
</evidence>
<name>A0A0K0G4V3_STRVS</name>
<reference evidence="3" key="2">
    <citation type="submission" date="2015-08" db="UniProtKB">
        <authorList>
            <consortium name="WormBaseParasite"/>
        </authorList>
    </citation>
    <scope>IDENTIFICATION</scope>
</reference>
<keyword evidence="1" id="KW-1133">Transmembrane helix</keyword>